<feature type="coiled-coil region" evidence="4">
    <location>
        <begin position="61"/>
        <end position="88"/>
    </location>
</feature>
<protein>
    <submittedName>
        <fullName evidence="6">Integrase</fullName>
    </submittedName>
</protein>
<dbReference type="GO" id="GO:0003677">
    <property type="term" value="F:DNA binding"/>
    <property type="evidence" value="ECO:0007669"/>
    <property type="project" value="UniProtKB-KW"/>
</dbReference>
<dbReference type="GO" id="GO:0015074">
    <property type="term" value="P:DNA integration"/>
    <property type="evidence" value="ECO:0007669"/>
    <property type="project" value="InterPro"/>
</dbReference>
<dbReference type="InterPro" id="IPR035386">
    <property type="entry name" value="Arm-DNA-bind_5"/>
</dbReference>
<keyword evidence="4" id="KW-0175">Coiled coil</keyword>
<evidence type="ECO:0000256" key="3">
    <source>
        <dbReference type="ARBA" id="ARBA00023172"/>
    </source>
</evidence>
<feature type="domain" description="Tyr recombinase" evidence="5">
    <location>
        <begin position="225"/>
        <end position="399"/>
    </location>
</feature>
<evidence type="ECO:0000313" key="6">
    <source>
        <dbReference type="EMBL" id="MBB4038222.1"/>
    </source>
</evidence>
<dbReference type="Gene3D" id="1.10.150.130">
    <property type="match status" value="1"/>
</dbReference>
<evidence type="ECO:0000259" key="5">
    <source>
        <dbReference type="PROSITE" id="PS51898"/>
    </source>
</evidence>
<dbReference type="PANTHER" id="PTHR30349">
    <property type="entry name" value="PHAGE INTEGRASE-RELATED"/>
    <property type="match status" value="1"/>
</dbReference>
<proteinExistence type="inferred from homology"/>
<evidence type="ECO:0000256" key="1">
    <source>
        <dbReference type="ARBA" id="ARBA00008857"/>
    </source>
</evidence>
<evidence type="ECO:0000256" key="4">
    <source>
        <dbReference type="SAM" id="Coils"/>
    </source>
</evidence>
<dbReference type="PROSITE" id="PS51898">
    <property type="entry name" value="TYR_RECOMBINASE"/>
    <property type="match status" value="1"/>
</dbReference>
<sequence length="437" mass="51019">MRSTFKTLFYINRQKIKADGSCPVMGRITIDRKVSQYYTGEDINPALWDVKAGRVLIKGGNAKDKQMLKDINIRLDELEQQAQTAYKTIVDTIGYVSSEMVRNAVTGRAQAKETLIALMDEHNEEYAKRVGIDRARHTYIRYLTTRKHLYNFLQYKYEVEDIPLRSLDMQFIKDFHFYLSTVLRLKTISLNDYLILLRKMGRLAVKQRTLKRDPFAGYRLEIPPINHRYLTGEQLEKIMNADLRTYRLCHTRDLFIFAVFTGLGRAELAELTTDHIITEKDGSKWIYINRLKTKAECRIKLLDIPLQIIEKYKREGKENKIFYVPATCSLCRSLKMIEEICKLDFHLTFYTARHTFATETCLSNGVPIETISKMMGHSNIRTTQIYAEITNQKVGRDFGILSKKTKDSYAIPDDKMPSRVYQCGRYSKWKDEVKPES</sequence>
<organism evidence="6 7">
    <name type="scientific">Dysgonomonas hofstadii</name>
    <dbReference type="NCBI Taxonomy" id="637886"/>
    <lineage>
        <taxon>Bacteria</taxon>
        <taxon>Pseudomonadati</taxon>
        <taxon>Bacteroidota</taxon>
        <taxon>Bacteroidia</taxon>
        <taxon>Bacteroidales</taxon>
        <taxon>Dysgonomonadaceae</taxon>
        <taxon>Dysgonomonas</taxon>
    </lineage>
</organism>
<dbReference type="RefSeq" id="WP_183309024.1">
    <property type="nucleotide sequence ID" value="NZ_JACIEP010000025.1"/>
</dbReference>
<gene>
    <name evidence="6" type="ORF">GGR21_004154</name>
</gene>
<reference evidence="6 7" key="1">
    <citation type="submission" date="2020-08" db="EMBL/GenBank/DDBJ databases">
        <title>Genomic Encyclopedia of Type Strains, Phase IV (KMG-IV): sequencing the most valuable type-strain genomes for metagenomic binning, comparative biology and taxonomic classification.</title>
        <authorList>
            <person name="Goeker M."/>
        </authorList>
    </citation>
    <scope>NUCLEOTIDE SEQUENCE [LARGE SCALE GENOMIC DNA]</scope>
    <source>
        <strain evidence="6 7">DSM 104969</strain>
    </source>
</reference>
<comment type="similarity">
    <text evidence="1">Belongs to the 'phage' integrase family.</text>
</comment>
<dbReference type="Gene3D" id="1.10.443.10">
    <property type="entry name" value="Intergrase catalytic core"/>
    <property type="match status" value="1"/>
</dbReference>
<dbReference type="InterPro" id="IPR050090">
    <property type="entry name" value="Tyrosine_recombinase_XerCD"/>
</dbReference>
<evidence type="ECO:0000313" key="7">
    <source>
        <dbReference type="Proteomes" id="UP000555103"/>
    </source>
</evidence>
<evidence type="ECO:0000256" key="2">
    <source>
        <dbReference type="ARBA" id="ARBA00023125"/>
    </source>
</evidence>
<keyword evidence="7" id="KW-1185">Reference proteome</keyword>
<dbReference type="Pfam" id="PF17293">
    <property type="entry name" value="Arm-DNA-bind_5"/>
    <property type="match status" value="1"/>
</dbReference>
<dbReference type="PANTHER" id="PTHR30349:SF64">
    <property type="entry name" value="PROPHAGE INTEGRASE INTD-RELATED"/>
    <property type="match status" value="1"/>
</dbReference>
<dbReference type="Pfam" id="PF00589">
    <property type="entry name" value="Phage_integrase"/>
    <property type="match status" value="1"/>
</dbReference>
<comment type="caution">
    <text evidence="6">The sequence shown here is derived from an EMBL/GenBank/DDBJ whole genome shotgun (WGS) entry which is preliminary data.</text>
</comment>
<name>A0A840D0R9_9BACT</name>
<dbReference type="InterPro" id="IPR025269">
    <property type="entry name" value="SAM-like_dom"/>
</dbReference>
<dbReference type="GO" id="GO:0006310">
    <property type="term" value="P:DNA recombination"/>
    <property type="evidence" value="ECO:0007669"/>
    <property type="project" value="UniProtKB-KW"/>
</dbReference>
<keyword evidence="3" id="KW-0233">DNA recombination</keyword>
<keyword evidence="2" id="KW-0238">DNA-binding</keyword>
<dbReference type="Pfam" id="PF13102">
    <property type="entry name" value="Phage_int_SAM_5"/>
    <property type="match status" value="1"/>
</dbReference>
<accession>A0A840D0R9</accession>
<dbReference type="AlphaFoldDB" id="A0A840D0R9"/>
<dbReference type="InterPro" id="IPR011010">
    <property type="entry name" value="DNA_brk_join_enz"/>
</dbReference>
<dbReference type="CDD" id="cd01185">
    <property type="entry name" value="INTN1_C_like"/>
    <property type="match status" value="1"/>
</dbReference>
<dbReference type="Proteomes" id="UP000555103">
    <property type="component" value="Unassembled WGS sequence"/>
</dbReference>
<dbReference type="InterPro" id="IPR010998">
    <property type="entry name" value="Integrase_recombinase_N"/>
</dbReference>
<dbReference type="InterPro" id="IPR002104">
    <property type="entry name" value="Integrase_catalytic"/>
</dbReference>
<dbReference type="InterPro" id="IPR013762">
    <property type="entry name" value="Integrase-like_cat_sf"/>
</dbReference>
<dbReference type="SUPFAM" id="SSF56349">
    <property type="entry name" value="DNA breaking-rejoining enzymes"/>
    <property type="match status" value="1"/>
</dbReference>
<dbReference type="EMBL" id="JACIEP010000025">
    <property type="protein sequence ID" value="MBB4038222.1"/>
    <property type="molecule type" value="Genomic_DNA"/>
</dbReference>